<dbReference type="Pfam" id="PF00486">
    <property type="entry name" value="Trans_reg_C"/>
    <property type="match status" value="1"/>
</dbReference>
<dbReference type="InterPro" id="IPR058852">
    <property type="entry name" value="HTH_77"/>
</dbReference>
<dbReference type="CDD" id="cd15831">
    <property type="entry name" value="BTAD"/>
    <property type="match status" value="1"/>
</dbReference>
<dbReference type="InterPro" id="IPR005158">
    <property type="entry name" value="BTAD"/>
</dbReference>
<proteinExistence type="predicted"/>
<comment type="caution">
    <text evidence="4">The sequence shown here is derived from an EMBL/GenBank/DDBJ whole genome shotgun (WGS) entry which is preliminary data.</text>
</comment>
<dbReference type="PANTHER" id="PTHR47691:SF3">
    <property type="entry name" value="HTH-TYPE TRANSCRIPTIONAL REGULATOR RV0890C-RELATED"/>
    <property type="match status" value="1"/>
</dbReference>
<evidence type="ECO:0000313" key="4">
    <source>
        <dbReference type="EMBL" id="NRN70549.1"/>
    </source>
</evidence>
<dbReference type="PROSITE" id="PS51755">
    <property type="entry name" value="OMPR_PHOB"/>
    <property type="match status" value="1"/>
</dbReference>
<dbReference type="Pfam" id="PF25872">
    <property type="entry name" value="HTH_77"/>
    <property type="match status" value="1"/>
</dbReference>
<evidence type="ECO:0000259" key="3">
    <source>
        <dbReference type="PROSITE" id="PS51755"/>
    </source>
</evidence>
<name>A0ABX2FGM2_9PSEU</name>
<protein>
    <submittedName>
        <fullName evidence="4">ATPase</fullName>
    </submittedName>
</protein>
<feature type="domain" description="OmpR/PhoB-type" evidence="3">
    <location>
        <begin position="1"/>
        <end position="91"/>
    </location>
</feature>
<evidence type="ECO:0000313" key="5">
    <source>
        <dbReference type="Proteomes" id="UP000763557"/>
    </source>
</evidence>
<feature type="DNA-binding region" description="OmpR/PhoB-type" evidence="2">
    <location>
        <begin position="1"/>
        <end position="91"/>
    </location>
</feature>
<reference evidence="4 5" key="1">
    <citation type="submission" date="2020-01" db="EMBL/GenBank/DDBJ databases">
        <title>Kibdelosporangium persica a novel Actinomycetes from a hot desert in Iran.</title>
        <authorList>
            <person name="Safaei N."/>
            <person name="Zaburannyi N."/>
            <person name="Mueller R."/>
            <person name="Wink J."/>
        </authorList>
    </citation>
    <scope>NUCLEOTIDE SEQUENCE [LARGE SCALE GENOMIC DNA]</scope>
    <source>
        <strain evidence="4 5">4NS15</strain>
    </source>
</reference>
<dbReference type="SMART" id="SM01043">
    <property type="entry name" value="BTAD"/>
    <property type="match status" value="1"/>
</dbReference>
<dbReference type="PANTHER" id="PTHR47691">
    <property type="entry name" value="REGULATOR-RELATED"/>
    <property type="match status" value="1"/>
</dbReference>
<organism evidence="4 5">
    <name type="scientific">Kibdelosporangium persicum</name>
    <dbReference type="NCBI Taxonomy" id="2698649"/>
    <lineage>
        <taxon>Bacteria</taxon>
        <taxon>Bacillati</taxon>
        <taxon>Actinomycetota</taxon>
        <taxon>Actinomycetes</taxon>
        <taxon>Pseudonocardiales</taxon>
        <taxon>Pseudonocardiaceae</taxon>
        <taxon>Kibdelosporangium</taxon>
    </lineage>
</organism>
<dbReference type="InterPro" id="IPR001867">
    <property type="entry name" value="OmpR/PhoB-type_DNA-bd"/>
</dbReference>
<dbReference type="Pfam" id="PF03704">
    <property type="entry name" value="BTAD"/>
    <property type="match status" value="1"/>
</dbReference>
<keyword evidence="1 2" id="KW-0238">DNA-binding</keyword>
<sequence length="997" mass="108189">MRFGVLGPLTVHDAHGEPVTVTRAAVRVLLADLLVHQGRPVSADRLIEDLWGAQPPRDPVAALQVRVAQLRTALGERTLVESTPAGYRLVTDNVDAADFASLIGQARATSDARRKVALLDQALALWRGPAYADFADAAFAQPAITRLTEQRLVAIEDRLDALDDWDLGELAELVATYPLRERLRAIQMRALYRAGRQSDALASFRELTSSLREELGIDPGAEIVRLHQQILRQDTGLARARTNLPAEVSPLVGRAAAISDVSALLDAHRLVTLTGSGGVGKTRLALATAGRVSLPDGVWLVELAGAGSVAEAVLAALGVREYQELAPADLVLTALRDKQLLLVLDNCEHVVGQAAELVSRLLRAAPLARVLTTSQEPLGLPGEVRYPVPPLDEPDAVQLLTERVQALGHSLSDSAAAAELCRRLDGIPLALELAASRVPVLGVHELIARLDDRFRLLTDGYRDAPPRQRTLRAVLDWSWSLLSDEERTVLRRLSVHVEGCTLAAAEAVSGLDVLDQLATLAQRSLVVVTHDPQPRYRLLESVAQYGAERLAEAGETAETRQRHQMWYLRLAEQARDELYGPRQRQWLATLDQESANLRAALDGLVRDGQADPALRLANALTGYWFLRGRRSESSRALNSALALGGSPELRAQARVWQLGLDLLAGQGTDRVAACEEVLADYTRFGDAVGIPRAQWFLGYALFVCGELPASEDFVSRALAGFRDDPWGEAVALGVRADQALLRGDLSTVEEAGRRSVRMLAELGDRWGQSQVVSPLAALAEITGDYERAERLHTDGLRLAEDLGLWTDVAERLTGLGRLRLLAGDYRAAWDLHERAMRLAAEHSYEPGVVHAEVGLALGARREGKLDIAEAHLERLLEWQRRADYPPGDALIFAELGFVAEMQGDAGKAMNLHRKSLAEAERSGDRRAVALALEGLAGAYSISGDLARAAELLDAAAAERASAGAPLPAAERFDVDRISARLAGWRDGGEPRADEHAR</sequence>
<dbReference type="EMBL" id="JAAATY010000040">
    <property type="protein sequence ID" value="NRN70549.1"/>
    <property type="molecule type" value="Genomic_DNA"/>
</dbReference>
<keyword evidence="5" id="KW-1185">Reference proteome</keyword>
<accession>A0ABX2FGM2</accession>
<dbReference type="SMART" id="SM00862">
    <property type="entry name" value="Trans_reg_C"/>
    <property type="match status" value="1"/>
</dbReference>
<evidence type="ECO:0000256" key="1">
    <source>
        <dbReference type="ARBA" id="ARBA00023125"/>
    </source>
</evidence>
<evidence type="ECO:0000256" key="2">
    <source>
        <dbReference type="PROSITE-ProRule" id="PRU01091"/>
    </source>
</evidence>
<dbReference type="Proteomes" id="UP000763557">
    <property type="component" value="Unassembled WGS sequence"/>
</dbReference>
<dbReference type="RefSeq" id="WP_217281602.1">
    <property type="nucleotide sequence ID" value="NZ_CBCSGW010000046.1"/>
</dbReference>
<gene>
    <name evidence="4" type="ORF">GC106_78200</name>
</gene>